<dbReference type="Pfam" id="PF01794">
    <property type="entry name" value="Ferric_reduct"/>
    <property type="match status" value="1"/>
</dbReference>
<proteinExistence type="predicted"/>
<evidence type="ECO:0000256" key="3">
    <source>
        <dbReference type="ARBA" id="ARBA00022989"/>
    </source>
</evidence>
<keyword evidence="7" id="KW-0503">Monooxygenase</keyword>
<feature type="transmembrane region" description="Helical" evidence="5">
    <location>
        <begin position="154"/>
        <end position="175"/>
    </location>
</feature>
<dbReference type="InterPro" id="IPR013112">
    <property type="entry name" value="FAD-bd_8"/>
</dbReference>
<organism evidence="7 8">
    <name type="scientific">Arthrospiribacter ruber</name>
    <dbReference type="NCBI Taxonomy" id="2487934"/>
    <lineage>
        <taxon>Bacteria</taxon>
        <taxon>Pseudomonadati</taxon>
        <taxon>Bacteroidota</taxon>
        <taxon>Cytophagia</taxon>
        <taxon>Cytophagales</taxon>
        <taxon>Cyclobacteriaceae</taxon>
        <taxon>Arthrospiribacter</taxon>
    </lineage>
</organism>
<dbReference type="InterPro" id="IPR050415">
    <property type="entry name" value="MRET"/>
</dbReference>
<reference evidence="7 8" key="1">
    <citation type="journal article" date="2020" name="Syst. Appl. Microbiol.">
        <title>Arthrospiribacter ruber gen. nov., sp. nov., a novel bacterium isolated from Arthrospira cultures.</title>
        <authorList>
            <person name="Waleron M."/>
            <person name="Misztak A."/>
            <person name="Waleron M.M."/>
            <person name="Furmaniak M."/>
            <person name="Mrozik A."/>
            <person name="Waleron K."/>
        </authorList>
    </citation>
    <scope>NUCLEOTIDE SEQUENCE [LARGE SCALE GENOMIC DNA]</scope>
    <source>
        <strain evidence="7 8">DPMB0001</strain>
    </source>
</reference>
<dbReference type="PANTHER" id="PTHR47354:SF5">
    <property type="entry name" value="PROTEIN RFBI"/>
    <property type="match status" value="1"/>
</dbReference>
<protein>
    <submittedName>
        <fullName evidence="7">Xylene monooxygenase</fullName>
    </submittedName>
</protein>
<dbReference type="EMBL" id="RPHB01000001">
    <property type="protein sequence ID" value="MBW3466503.1"/>
    <property type="molecule type" value="Genomic_DNA"/>
</dbReference>
<keyword evidence="8" id="KW-1185">Reference proteome</keyword>
<dbReference type="InterPro" id="IPR001433">
    <property type="entry name" value="OxRdtase_FAD/NAD-bd"/>
</dbReference>
<name>A0A951IVR6_9BACT</name>
<evidence type="ECO:0000313" key="7">
    <source>
        <dbReference type="EMBL" id="MBW3466503.1"/>
    </source>
</evidence>
<dbReference type="Pfam" id="PF08022">
    <property type="entry name" value="FAD_binding_8"/>
    <property type="match status" value="1"/>
</dbReference>
<keyword evidence="7" id="KW-0560">Oxidoreductase</keyword>
<dbReference type="RefSeq" id="WP_219286432.1">
    <property type="nucleotide sequence ID" value="NZ_RPHB01000001.1"/>
</dbReference>
<sequence>MSTKTKRYSAGKGLIWLFIFLALSLLPLLAAYSGDIPPKRTLLEELGVVLGFIGLGLFGIQFLFSGRIKQVAPSFGVDNIVQFHKEIGIVAIIFVLSHPILLLVADWEYISFYDPRENLPRAAALVFATFGMITLLYTSLWRVSTGLNYEWWRLIHGVLGFSLVFIGIVHSIQVGHYLNEFYKIAFFIIFFGSLIYLLVHTRLVRPYMAKKDPFIIKEILPQKDDCYTLRLEKKSTEPFRFLPGQFTWITISHTPFSLQQHPFSFSSSAEKGVLEITAKRIGDFTNTWKYLQPGQTAYLEGPFGSFTLKEKPCFLVMGGIGVTPGISFLKTLADRKDQRKCILIYGNERWKKIPFREELERLKNQINLELIHVLEKPDKDWDGEKGLIDEKLVTKYLPEDLNEFDYYICGPGQMMDNAELTFRKKGVDWRNIYAERFDFV</sequence>
<dbReference type="PROSITE" id="PS51384">
    <property type="entry name" value="FAD_FR"/>
    <property type="match status" value="1"/>
</dbReference>
<keyword evidence="3 5" id="KW-1133">Transmembrane helix</keyword>
<gene>
    <name evidence="7" type="ORF">EGN73_01580</name>
</gene>
<evidence type="ECO:0000259" key="6">
    <source>
        <dbReference type="PROSITE" id="PS51384"/>
    </source>
</evidence>
<comment type="caution">
    <text evidence="7">The sequence shown here is derived from an EMBL/GenBank/DDBJ whole genome shotgun (WGS) entry which is preliminary data.</text>
</comment>
<comment type="subcellular location">
    <subcellularLocation>
        <location evidence="1">Membrane</location>
        <topology evidence="1">Multi-pass membrane protein</topology>
    </subcellularLocation>
</comment>
<evidence type="ECO:0000256" key="4">
    <source>
        <dbReference type="ARBA" id="ARBA00023136"/>
    </source>
</evidence>
<dbReference type="Pfam" id="PF00175">
    <property type="entry name" value="NAD_binding_1"/>
    <property type="match status" value="1"/>
</dbReference>
<feature type="domain" description="FAD-binding FR-type" evidence="6">
    <location>
        <begin position="209"/>
        <end position="309"/>
    </location>
</feature>
<dbReference type="AlphaFoldDB" id="A0A951IVR6"/>
<evidence type="ECO:0000256" key="1">
    <source>
        <dbReference type="ARBA" id="ARBA00004141"/>
    </source>
</evidence>
<evidence type="ECO:0000256" key="5">
    <source>
        <dbReference type="SAM" id="Phobius"/>
    </source>
</evidence>
<dbReference type="Proteomes" id="UP000727490">
    <property type="component" value="Unassembled WGS sequence"/>
</dbReference>
<feature type="transmembrane region" description="Helical" evidence="5">
    <location>
        <begin position="181"/>
        <end position="199"/>
    </location>
</feature>
<evidence type="ECO:0000313" key="8">
    <source>
        <dbReference type="Proteomes" id="UP000727490"/>
    </source>
</evidence>
<dbReference type="GO" id="GO:0016020">
    <property type="term" value="C:membrane"/>
    <property type="evidence" value="ECO:0007669"/>
    <property type="project" value="UniProtKB-SubCell"/>
</dbReference>
<dbReference type="InterPro" id="IPR017927">
    <property type="entry name" value="FAD-bd_FR_type"/>
</dbReference>
<feature type="transmembrane region" description="Helical" evidence="5">
    <location>
        <begin position="46"/>
        <end position="66"/>
    </location>
</feature>
<keyword evidence="2 5" id="KW-0812">Transmembrane</keyword>
<dbReference type="PANTHER" id="PTHR47354">
    <property type="entry name" value="NADH OXIDOREDUCTASE HCR"/>
    <property type="match status" value="1"/>
</dbReference>
<dbReference type="GO" id="GO:0004497">
    <property type="term" value="F:monooxygenase activity"/>
    <property type="evidence" value="ECO:0007669"/>
    <property type="project" value="UniProtKB-KW"/>
</dbReference>
<evidence type="ECO:0000256" key="2">
    <source>
        <dbReference type="ARBA" id="ARBA00022692"/>
    </source>
</evidence>
<feature type="transmembrane region" description="Helical" evidence="5">
    <location>
        <begin position="87"/>
        <end position="110"/>
    </location>
</feature>
<accession>A0A951IVR6</accession>
<dbReference type="InterPro" id="IPR013130">
    <property type="entry name" value="Fe3_Rdtase_TM_dom"/>
</dbReference>
<feature type="transmembrane region" description="Helical" evidence="5">
    <location>
        <begin position="122"/>
        <end position="142"/>
    </location>
</feature>
<keyword evidence="4 5" id="KW-0472">Membrane</keyword>